<dbReference type="HAMAP" id="MF_00105">
    <property type="entry name" value="GreA_GreB"/>
    <property type="match status" value="1"/>
</dbReference>
<dbReference type="PROSITE" id="PS00829">
    <property type="entry name" value="GREAB_1"/>
    <property type="match status" value="1"/>
</dbReference>
<dbReference type="InterPro" id="IPR028624">
    <property type="entry name" value="Tscrpt_elong_fac_GreA/B"/>
</dbReference>
<dbReference type="InterPro" id="IPR036805">
    <property type="entry name" value="Tscrpt_elong_fac_GreA/B_N_sf"/>
</dbReference>
<comment type="similarity">
    <text evidence="4">Belongs to the GreA/GreB family. GreB subfamily.</text>
</comment>
<evidence type="ECO:0000256" key="1">
    <source>
        <dbReference type="ARBA" id="ARBA00023015"/>
    </source>
</evidence>
<dbReference type="eggNOG" id="COG0782">
    <property type="taxonomic scope" value="Bacteria"/>
</dbReference>
<dbReference type="GO" id="GO:0003746">
    <property type="term" value="F:translation elongation factor activity"/>
    <property type="evidence" value="ECO:0007669"/>
    <property type="project" value="UniProtKB-KW"/>
</dbReference>
<evidence type="ECO:0000259" key="5">
    <source>
        <dbReference type="Pfam" id="PF01272"/>
    </source>
</evidence>
<keyword evidence="2 4" id="KW-0238">DNA-binding</keyword>
<dbReference type="GO" id="GO:0003677">
    <property type="term" value="F:DNA binding"/>
    <property type="evidence" value="ECO:0007669"/>
    <property type="project" value="UniProtKB-UniRule"/>
</dbReference>
<dbReference type="NCBIfam" id="TIGR01461">
    <property type="entry name" value="greB"/>
    <property type="match status" value="1"/>
</dbReference>
<dbReference type="GO" id="GO:0032784">
    <property type="term" value="P:regulation of DNA-templated transcription elongation"/>
    <property type="evidence" value="ECO:0007669"/>
    <property type="project" value="UniProtKB-UniRule"/>
</dbReference>
<dbReference type="GO" id="GO:0070063">
    <property type="term" value="F:RNA polymerase binding"/>
    <property type="evidence" value="ECO:0007669"/>
    <property type="project" value="InterPro"/>
</dbReference>
<keyword evidence="1 4" id="KW-0805">Transcription regulation</keyword>
<evidence type="ECO:0000256" key="3">
    <source>
        <dbReference type="ARBA" id="ARBA00023163"/>
    </source>
</evidence>
<dbReference type="PANTHER" id="PTHR30437:SF6">
    <property type="entry name" value="TRANSCRIPTION ELONGATION FACTOR GREB"/>
    <property type="match status" value="1"/>
</dbReference>
<dbReference type="InterPro" id="IPR018151">
    <property type="entry name" value="TF_GreA/GreB_CS"/>
</dbReference>
<reference evidence="7" key="1">
    <citation type="submission" date="2006-10" db="EMBL/GenBank/DDBJ databases">
        <title>Complete sequence of Solibacter usitatus Ellin6076.</title>
        <authorList>
            <consortium name="US DOE Joint Genome Institute"/>
            <person name="Copeland A."/>
            <person name="Lucas S."/>
            <person name="Lapidus A."/>
            <person name="Barry K."/>
            <person name="Detter J.C."/>
            <person name="Glavina del Rio T."/>
            <person name="Hammon N."/>
            <person name="Israni S."/>
            <person name="Dalin E."/>
            <person name="Tice H."/>
            <person name="Pitluck S."/>
            <person name="Thompson L.S."/>
            <person name="Brettin T."/>
            <person name="Bruce D."/>
            <person name="Han C."/>
            <person name="Tapia R."/>
            <person name="Gilna P."/>
            <person name="Schmutz J."/>
            <person name="Larimer F."/>
            <person name="Land M."/>
            <person name="Hauser L."/>
            <person name="Kyrpides N."/>
            <person name="Mikhailova N."/>
            <person name="Janssen P.H."/>
            <person name="Kuske C.R."/>
            <person name="Richardson P."/>
        </authorList>
    </citation>
    <scope>NUCLEOTIDE SEQUENCE</scope>
    <source>
        <strain evidence="7">Ellin6076</strain>
    </source>
</reference>
<dbReference type="FunFam" id="1.10.287.180:FF:000001">
    <property type="entry name" value="Transcription elongation factor GreA"/>
    <property type="match status" value="1"/>
</dbReference>
<dbReference type="Gene3D" id="3.10.50.30">
    <property type="entry name" value="Transcription elongation factor, GreA/GreB, C-terminal domain"/>
    <property type="match status" value="1"/>
</dbReference>
<sequence length="227" mass="25090">MNAVRLCANIKTRGSQQVCVWSTGSDMRKGFTRKPQDEPGTPGKNYITPDGLQRLKEEHRFLLTRERPAVTKVVAWAASNGDRSENADYQYGKRRLRQIDGRIRFLTKRIDAAEVVDPERPRAGQAATRAFFGATVHYANAAGTERVVSIVGTDEVDLNRNHISWVSPLGRALMKSAAGDRVVLQAPGGTEHLVVLKVCYERISVEPFREPPGAEAPVEGLPRRSGT</sequence>
<dbReference type="KEGG" id="sus:Acid_4710"/>
<evidence type="ECO:0000259" key="6">
    <source>
        <dbReference type="Pfam" id="PF03449"/>
    </source>
</evidence>
<dbReference type="PANTHER" id="PTHR30437">
    <property type="entry name" value="TRANSCRIPTION ELONGATION FACTOR GREA"/>
    <property type="match status" value="1"/>
</dbReference>
<keyword evidence="7" id="KW-0648">Protein biosynthesis</keyword>
<dbReference type="SUPFAM" id="SSF54534">
    <property type="entry name" value="FKBP-like"/>
    <property type="match status" value="1"/>
</dbReference>
<dbReference type="Pfam" id="PF01272">
    <property type="entry name" value="GreA_GreB"/>
    <property type="match status" value="1"/>
</dbReference>
<organism evidence="7">
    <name type="scientific">Solibacter usitatus (strain Ellin6076)</name>
    <dbReference type="NCBI Taxonomy" id="234267"/>
    <lineage>
        <taxon>Bacteria</taxon>
        <taxon>Pseudomonadati</taxon>
        <taxon>Acidobacteriota</taxon>
        <taxon>Terriglobia</taxon>
        <taxon>Bryobacterales</taxon>
        <taxon>Solibacteraceae</taxon>
        <taxon>Candidatus Solibacter</taxon>
    </lineage>
</organism>
<dbReference type="HOGENOM" id="CLU_101379_3_0_0"/>
<dbReference type="HAMAP" id="MF_00930">
    <property type="entry name" value="GreB"/>
    <property type="match status" value="1"/>
</dbReference>
<feature type="domain" description="Transcription elongation factor GreA/GreB C-terminal" evidence="5">
    <location>
        <begin position="128"/>
        <end position="199"/>
    </location>
</feature>
<dbReference type="InterPro" id="IPR023459">
    <property type="entry name" value="Tscrpt_elong_fac_GreA/B_fam"/>
</dbReference>
<keyword evidence="3 4" id="KW-0804">Transcription</keyword>
<dbReference type="STRING" id="234267.Acid_4710"/>
<evidence type="ECO:0000256" key="4">
    <source>
        <dbReference type="HAMAP-Rule" id="MF_00930"/>
    </source>
</evidence>
<dbReference type="InParanoid" id="Q01XE6"/>
<dbReference type="AlphaFoldDB" id="Q01XE6"/>
<feature type="domain" description="Transcription elongation factor GreA/GreB N-terminal" evidence="6">
    <location>
        <begin position="45"/>
        <end position="115"/>
    </location>
</feature>
<dbReference type="Pfam" id="PF03449">
    <property type="entry name" value="GreA_GreB_N"/>
    <property type="match status" value="1"/>
</dbReference>
<evidence type="ECO:0000313" key="7">
    <source>
        <dbReference type="EMBL" id="ABJ85669.1"/>
    </source>
</evidence>
<protein>
    <recommendedName>
        <fullName evidence="4">Transcription elongation factor GreB</fullName>
    </recommendedName>
    <alternativeName>
        <fullName evidence="4">Transcript cleavage factor GreB</fullName>
    </alternativeName>
</protein>
<proteinExistence type="inferred from homology"/>
<dbReference type="GO" id="GO:0006354">
    <property type="term" value="P:DNA-templated transcription elongation"/>
    <property type="evidence" value="ECO:0007669"/>
    <property type="project" value="TreeGrafter"/>
</dbReference>
<dbReference type="EMBL" id="CP000473">
    <property type="protein sequence ID" value="ABJ85669.1"/>
    <property type="molecule type" value="Genomic_DNA"/>
</dbReference>
<dbReference type="InterPro" id="IPR001437">
    <property type="entry name" value="Tscrpt_elong_fac_GreA/B_C"/>
</dbReference>
<gene>
    <name evidence="4" type="primary">greB</name>
    <name evidence="7" type="ordered locus">Acid_4710</name>
</gene>
<dbReference type="InterPro" id="IPR036953">
    <property type="entry name" value="GreA/GreB_C_sf"/>
</dbReference>
<dbReference type="InterPro" id="IPR022691">
    <property type="entry name" value="Tscrpt_elong_fac_GreA/B_N"/>
</dbReference>
<comment type="function">
    <text evidence="4">Necessary for efficient RNA polymerase transcription elongation past template-encoded arresting sites. The arresting sites in DNA have the property of trapping a certain fraction of elongating RNA polymerases that pass through, resulting in locked ternary complexes. Cleavage of the nascent transcript by cleavage factors such as GreA or GreB allows the resumption of elongation from the new 3'terminus. GreB releases sequences of up to 9 nucleotides in length.</text>
</comment>
<name>Q01XE6_SOLUE</name>
<dbReference type="Gene3D" id="1.10.287.180">
    <property type="entry name" value="Transcription elongation factor, GreA/GreB, N-terminal domain"/>
    <property type="match status" value="1"/>
</dbReference>
<accession>Q01XE6</accession>
<dbReference type="FunCoup" id="Q01XE6">
    <property type="interactions" value="114"/>
</dbReference>
<dbReference type="SUPFAM" id="SSF46557">
    <property type="entry name" value="GreA transcript cleavage protein, N-terminal domain"/>
    <property type="match status" value="1"/>
</dbReference>
<evidence type="ECO:0000256" key="2">
    <source>
        <dbReference type="ARBA" id="ARBA00023125"/>
    </source>
</evidence>
<dbReference type="NCBIfam" id="NF002506">
    <property type="entry name" value="PRK01885.1"/>
    <property type="match status" value="1"/>
</dbReference>
<dbReference type="InterPro" id="IPR006358">
    <property type="entry name" value="Tscrpt_elong_fac_GreB"/>
</dbReference>
<keyword evidence="7" id="KW-0251">Elongation factor</keyword>